<evidence type="ECO:0000259" key="6">
    <source>
        <dbReference type="Pfam" id="PF07980"/>
    </source>
</evidence>
<accession>A0A1H6TCH7</accession>
<dbReference type="Pfam" id="PF14322">
    <property type="entry name" value="SusD-like_3"/>
    <property type="match status" value="1"/>
</dbReference>
<dbReference type="Pfam" id="PF07980">
    <property type="entry name" value="SusD_RagB"/>
    <property type="match status" value="1"/>
</dbReference>
<dbReference type="CDD" id="cd08977">
    <property type="entry name" value="SusD"/>
    <property type="match status" value="1"/>
</dbReference>
<name>A0A1H6TCH7_9BACT</name>
<evidence type="ECO:0000313" key="8">
    <source>
        <dbReference type="EMBL" id="SEI77701.1"/>
    </source>
</evidence>
<dbReference type="PROSITE" id="PS51257">
    <property type="entry name" value="PROKAR_LIPOPROTEIN"/>
    <property type="match status" value="1"/>
</dbReference>
<keyword evidence="5" id="KW-0998">Cell outer membrane</keyword>
<dbReference type="SUPFAM" id="SSF48452">
    <property type="entry name" value="TPR-like"/>
    <property type="match status" value="1"/>
</dbReference>
<dbReference type="Gene3D" id="1.25.40.390">
    <property type="match status" value="1"/>
</dbReference>
<evidence type="ECO:0000259" key="7">
    <source>
        <dbReference type="Pfam" id="PF14322"/>
    </source>
</evidence>
<dbReference type="AlphaFoldDB" id="A0A1H6TCH7"/>
<feature type="domain" description="RagB/SusD" evidence="6">
    <location>
        <begin position="264"/>
        <end position="468"/>
    </location>
</feature>
<organism evidence="8 9">
    <name type="scientific">Cyclobacterium xiamenense</name>
    <dbReference type="NCBI Taxonomy" id="1297121"/>
    <lineage>
        <taxon>Bacteria</taxon>
        <taxon>Pseudomonadati</taxon>
        <taxon>Bacteroidota</taxon>
        <taxon>Cytophagia</taxon>
        <taxon>Cytophagales</taxon>
        <taxon>Cyclobacteriaceae</taxon>
        <taxon>Cyclobacterium</taxon>
    </lineage>
</organism>
<evidence type="ECO:0000256" key="5">
    <source>
        <dbReference type="ARBA" id="ARBA00023237"/>
    </source>
</evidence>
<dbReference type="InterPro" id="IPR011990">
    <property type="entry name" value="TPR-like_helical_dom_sf"/>
</dbReference>
<evidence type="ECO:0000256" key="1">
    <source>
        <dbReference type="ARBA" id="ARBA00004442"/>
    </source>
</evidence>
<evidence type="ECO:0000313" key="9">
    <source>
        <dbReference type="Proteomes" id="UP000199403"/>
    </source>
</evidence>
<dbReference type="RefSeq" id="WP_092168350.1">
    <property type="nucleotide sequence ID" value="NZ_FNZH01000001.1"/>
</dbReference>
<dbReference type="InterPro" id="IPR033985">
    <property type="entry name" value="SusD-like_N"/>
</dbReference>
<reference evidence="9" key="1">
    <citation type="submission" date="2016-10" db="EMBL/GenBank/DDBJ databases">
        <authorList>
            <person name="Varghese N."/>
            <person name="Submissions S."/>
        </authorList>
    </citation>
    <scope>NUCLEOTIDE SEQUENCE [LARGE SCALE GENOMIC DNA]</scope>
    <source>
        <strain evidence="9">IBRC-M 10761</strain>
    </source>
</reference>
<protein>
    <submittedName>
        <fullName evidence="8">Starch-binding associating with outer membrane</fullName>
    </submittedName>
</protein>
<keyword evidence="9" id="KW-1185">Reference proteome</keyword>
<dbReference type="OrthoDB" id="691907at2"/>
<keyword evidence="4" id="KW-0472">Membrane</keyword>
<proteinExistence type="inferred from homology"/>
<feature type="domain" description="SusD-like N-terminal" evidence="7">
    <location>
        <begin position="45"/>
        <end position="224"/>
    </location>
</feature>
<comment type="similarity">
    <text evidence="2">Belongs to the SusD family.</text>
</comment>
<dbReference type="GO" id="GO:0009279">
    <property type="term" value="C:cell outer membrane"/>
    <property type="evidence" value="ECO:0007669"/>
    <property type="project" value="UniProtKB-SubCell"/>
</dbReference>
<evidence type="ECO:0000256" key="4">
    <source>
        <dbReference type="ARBA" id="ARBA00023136"/>
    </source>
</evidence>
<gene>
    <name evidence="8" type="ORF">SAMN05192553_101243</name>
</gene>
<dbReference type="Proteomes" id="UP000199403">
    <property type="component" value="Unassembled WGS sequence"/>
</dbReference>
<evidence type="ECO:0000256" key="3">
    <source>
        <dbReference type="ARBA" id="ARBA00022729"/>
    </source>
</evidence>
<evidence type="ECO:0000256" key="2">
    <source>
        <dbReference type="ARBA" id="ARBA00006275"/>
    </source>
</evidence>
<comment type="subcellular location">
    <subcellularLocation>
        <location evidence="1">Cell outer membrane</location>
    </subcellularLocation>
</comment>
<dbReference type="EMBL" id="FNZH01000001">
    <property type="protein sequence ID" value="SEI77701.1"/>
    <property type="molecule type" value="Genomic_DNA"/>
</dbReference>
<dbReference type="InterPro" id="IPR012944">
    <property type="entry name" value="SusD_RagB_dom"/>
</dbReference>
<sequence>MKTKYISMFIALFVGMVSCDEEKLEPVNPNQLGIETFYRSGPQLEAAVNSVYAGLQANNLYNREYFFLQDLLSDDCDTGGPQLEAPRAQVLNHVFDASNPLVTANWRGWFRVVHRANLVLENADKAVEEITDGLRNRILGEAYFLRALANFELVSLWGPIPLMTSSAESPDGLPRTSEGEVYQTIFADLAEAISRLPLKSEYASEDIGRATRGAAQALAAKAHLFRGNFAEARPFLEAVINSNEYALVDRYLDNFEAENENNSESVWEVQFSEEFGNAGGWSGDGNNIAEVTFRGQEYGPTAWRNVIPSISLVEAYETVENGAEKDDPRGRYTFFRIGDTYNNGQSVLTADKVQGATDRPSWRKYQAIYKRENEDTNSGINFRVIRYADVLLMMAEVENETSGPAAALPYINQVRARADVDMPPYPTVQYPTGSREEMRLAIMHERRVELAGEQIRNRDIRRWRRQGTLPSEPIPAFQSRNDVLPIPLVEIDNNSALSNADQNSGY</sequence>
<dbReference type="STRING" id="1416801.SAMN05192553_101243"/>
<keyword evidence="3" id="KW-0732">Signal</keyword>